<feature type="transmembrane region" description="Helical" evidence="1">
    <location>
        <begin position="84"/>
        <end position="102"/>
    </location>
</feature>
<organism evidence="3 4">
    <name type="scientific">Triticum turgidum subsp. durum</name>
    <name type="common">Durum wheat</name>
    <name type="synonym">Triticum durum</name>
    <dbReference type="NCBI Taxonomy" id="4567"/>
    <lineage>
        <taxon>Eukaryota</taxon>
        <taxon>Viridiplantae</taxon>
        <taxon>Streptophyta</taxon>
        <taxon>Embryophyta</taxon>
        <taxon>Tracheophyta</taxon>
        <taxon>Spermatophyta</taxon>
        <taxon>Magnoliopsida</taxon>
        <taxon>Liliopsida</taxon>
        <taxon>Poales</taxon>
        <taxon>Poaceae</taxon>
        <taxon>BOP clade</taxon>
        <taxon>Pooideae</taxon>
        <taxon>Triticodae</taxon>
        <taxon>Triticeae</taxon>
        <taxon>Triticinae</taxon>
        <taxon>Triticum</taxon>
    </lineage>
</organism>
<evidence type="ECO:0000259" key="2">
    <source>
        <dbReference type="Pfam" id="PF13968"/>
    </source>
</evidence>
<feature type="domain" description="DUF4220" evidence="2">
    <location>
        <begin position="49"/>
        <end position="405"/>
    </location>
</feature>
<feature type="transmembrane region" description="Helical" evidence="1">
    <location>
        <begin position="138"/>
        <end position="154"/>
    </location>
</feature>
<evidence type="ECO:0000313" key="3">
    <source>
        <dbReference type="EMBL" id="VAH97254.1"/>
    </source>
</evidence>
<dbReference type="InterPro" id="IPR025315">
    <property type="entry name" value="DUF4220"/>
</dbReference>
<feature type="transmembrane region" description="Helical" evidence="1">
    <location>
        <begin position="13"/>
        <end position="32"/>
    </location>
</feature>
<accession>A0A9R0SL86</accession>
<dbReference type="InterPro" id="IPR007658">
    <property type="entry name" value="DUF594"/>
</dbReference>
<feature type="transmembrane region" description="Helical" evidence="1">
    <location>
        <begin position="44"/>
        <end position="64"/>
    </location>
</feature>
<reference evidence="3 4" key="1">
    <citation type="submission" date="2017-09" db="EMBL/GenBank/DDBJ databases">
        <authorList>
            <consortium name="International Durum Wheat Genome Sequencing Consortium (IDWGSC)"/>
            <person name="Milanesi L."/>
        </authorList>
    </citation>
    <scope>NUCLEOTIDE SEQUENCE [LARGE SCALE GENOMIC DNA]</scope>
    <source>
        <strain evidence="4">cv. Svevo</strain>
    </source>
</reference>
<dbReference type="AlphaFoldDB" id="A0A9R0SL86"/>
<gene>
    <name evidence="3" type="ORF">TRITD_4Av1G219360</name>
</gene>
<dbReference type="OMA" id="RMVEAPR"/>
<proteinExistence type="predicted"/>
<evidence type="ECO:0000256" key="1">
    <source>
        <dbReference type="SAM" id="Phobius"/>
    </source>
</evidence>
<feature type="transmembrane region" description="Helical" evidence="1">
    <location>
        <begin position="304"/>
        <end position="325"/>
    </location>
</feature>
<sequence>MGVSDAMQWWDEWKLRVLILCSLSVQFFLYFSDWMRLLHKLRRLRVLVWMAHIGGDALAVYALAILFNRQKQQTADVESDALELIWVPFLLIHLGGQNISAYSLEDNELWKRHVITLVSQVAVALYIFCKWWSGQKKLLQAAVLLFVVGILKFTQKPWALRRASFNSMASRSLSVQREKGYIPPCWTWCTVNCGDFASVGREGEEGHKRNLSLEEYAKDAKKLVKETELASGNDQRTAYQKFRRRAMNYISMMLVDLSTRYSVRLNYLQYFLKLDDKYGHKILRIWARDTYGALYTKTRSLNSCVGFCSWFLLPFLTLASLVLFVKSNKDGYNKNDVIVSYILFACTVMIQLLPFVLRLGSKTATWPDMVSQHNLMCFCARKKQPTTLMKLAAFKCFREYTNKHWYNWQVPAAFEIEGLIRRYIKDGWECIHDAATYRRFNNLRGQQALSKHPQLGQQLGWSLNLPFDEIVLVWHIATDLCFYHPNTSSQGLSGDTTLRSRQISNYMIHLLFMCPEMLMPGTRQDWFTVACNDIKHILTDQNDPRSIAQRILLMEHGELKGDVVPNAHKLAKKLMEHPNEEERWKVIQGVWVEMLCYSASRCRGYLHAKSLGDGGEFLTNVWFLWSLMGMEILGDKIHIPSQLLEEEICITSQPLEIEIMDAPV</sequence>
<dbReference type="Pfam" id="PF04578">
    <property type="entry name" value="DUF594"/>
    <property type="match status" value="1"/>
</dbReference>
<keyword evidence="4" id="KW-1185">Reference proteome</keyword>
<keyword evidence="1" id="KW-0472">Membrane</keyword>
<keyword evidence="1" id="KW-1133">Transmembrane helix</keyword>
<feature type="transmembrane region" description="Helical" evidence="1">
    <location>
        <begin position="114"/>
        <end position="132"/>
    </location>
</feature>
<protein>
    <recommendedName>
        <fullName evidence="2">DUF4220 domain-containing protein</fullName>
    </recommendedName>
</protein>
<keyword evidence="1" id="KW-0812">Transmembrane</keyword>
<dbReference type="Proteomes" id="UP000324705">
    <property type="component" value="Chromosome 4A"/>
</dbReference>
<name>A0A9R0SL86_TRITD</name>
<dbReference type="PANTHER" id="PTHR31325">
    <property type="entry name" value="OS01G0798800 PROTEIN-RELATED"/>
    <property type="match status" value="1"/>
</dbReference>
<dbReference type="EMBL" id="LT934117">
    <property type="protein sequence ID" value="VAH97254.1"/>
    <property type="molecule type" value="Genomic_DNA"/>
</dbReference>
<feature type="transmembrane region" description="Helical" evidence="1">
    <location>
        <begin position="337"/>
        <end position="357"/>
    </location>
</feature>
<dbReference type="Gramene" id="TRITD4Av1G219360.2">
    <property type="protein sequence ID" value="TRITD4Av1G219360.2"/>
    <property type="gene ID" value="TRITD4Av1G219360"/>
</dbReference>
<dbReference type="Pfam" id="PF13968">
    <property type="entry name" value="DUF4220"/>
    <property type="match status" value="1"/>
</dbReference>
<evidence type="ECO:0000313" key="4">
    <source>
        <dbReference type="Proteomes" id="UP000324705"/>
    </source>
</evidence>